<dbReference type="RefSeq" id="XP_018073747.1">
    <property type="nucleotide sequence ID" value="XM_018222372.1"/>
</dbReference>
<reference evidence="1 2" key="1">
    <citation type="submission" date="2015-10" db="EMBL/GenBank/DDBJ databases">
        <title>Full genome of DAOMC 229536 Phialocephala scopiformis, a fungal endophyte of spruce producing the potent anti-insectan compound rugulosin.</title>
        <authorList>
            <consortium name="DOE Joint Genome Institute"/>
            <person name="Walker A.K."/>
            <person name="Frasz S.L."/>
            <person name="Seifert K.A."/>
            <person name="Miller J.D."/>
            <person name="Mondo S.J."/>
            <person name="Labutti K."/>
            <person name="Lipzen A."/>
            <person name="Dockter R."/>
            <person name="Kennedy M."/>
            <person name="Grigoriev I.V."/>
            <person name="Spatafora J.W."/>
        </authorList>
    </citation>
    <scope>NUCLEOTIDE SEQUENCE [LARGE SCALE GENOMIC DNA]</scope>
    <source>
        <strain evidence="1 2">CBS 120377</strain>
    </source>
</reference>
<proteinExistence type="predicted"/>
<dbReference type="Proteomes" id="UP000070700">
    <property type="component" value="Unassembled WGS sequence"/>
</dbReference>
<dbReference type="InParanoid" id="A0A194XHZ7"/>
<gene>
    <name evidence="1" type="ORF">LY89DRAFT_780339</name>
</gene>
<accession>A0A194XHZ7</accession>
<protein>
    <submittedName>
        <fullName evidence="1">Uncharacterized protein</fullName>
    </submittedName>
</protein>
<evidence type="ECO:0000313" key="1">
    <source>
        <dbReference type="EMBL" id="KUJ19392.1"/>
    </source>
</evidence>
<dbReference type="OrthoDB" id="10254945at2759"/>
<keyword evidence="2" id="KW-1185">Reference proteome</keyword>
<dbReference type="AlphaFoldDB" id="A0A194XHZ7"/>
<sequence>MLTKFCRLGFSFVDKIWAGEAHAIQDPWYARYGPGLPIMGIYRTQWLEGQHGEKVQNVYDPTQPAPAFTQENALKPPSVYDDIYPVPTSWVHSVFQKATWDVSVKRTGTQSHMGPLTMGMRLLQTEPGKRADYFSWISAVDKELELTYALSIDPQANKIPPADYQRLVDATRIYLKMGILAEKRGELRSDKAFTSWPRQFGTDQITAHPFDPLPDDEEIPTETYSSPRYDEIVNYLCRNRGPLELALDTMGTLPTSVFYRYIRDRGGIDVLPMELWQFLGVANRKGEYFIFDPYPGPGLVTRIEAGWPPGNVLANMTIPRPAFLATRLEKDRLMEIVRDRNVQDELYTNNVHMRTMRDMDVDAFGRFLEARKDKSWIGKYVPAEFYAIVTQCVRETWDFNDEFTLGPQGIIRFTYDVRPTLTRNGSDYQKAKFAELQQRVDEANRKWRNRV</sequence>
<name>A0A194XHZ7_MOLSC</name>
<evidence type="ECO:0000313" key="2">
    <source>
        <dbReference type="Proteomes" id="UP000070700"/>
    </source>
</evidence>
<dbReference type="GeneID" id="28832098"/>
<organism evidence="1 2">
    <name type="scientific">Mollisia scopiformis</name>
    <name type="common">Conifer needle endophyte fungus</name>
    <name type="synonym">Phialocephala scopiformis</name>
    <dbReference type="NCBI Taxonomy" id="149040"/>
    <lineage>
        <taxon>Eukaryota</taxon>
        <taxon>Fungi</taxon>
        <taxon>Dikarya</taxon>
        <taxon>Ascomycota</taxon>
        <taxon>Pezizomycotina</taxon>
        <taxon>Leotiomycetes</taxon>
        <taxon>Helotiales</taxon>
        <taxon>Mollisiaceae</taxon>
        <taxon>Mollisia</taxon>
    </lineage>
</organism>
<dbReference type="EMBL" id="KQ947411">
    <property type="protein sequence ID" value="KUJ19392.1"/>
    <property type="molecule type" value="Genomic_DNA"/>
</dbReference>
<dbReference type="KEGG" id="psco:LY89DRAFT_780339"/>